<evidence type="ECO:0000313" key="4">
    <source>
        <dbReference type="Proteomes" id="UP001201217"/>
    </source>
</evidence>
<dbReference type="InterPro" id="IPR000620">
    <property type="entry name" value="EamA_dom"/>
</dbReference>
<feature type="transmembrane region" description="Helical" evidence="1">
    <location>
        <begin position="240"/>
        <end position="258"/>
    </location>
</feature>
<name>A0ABS9EAU8_9HYPH</name>
<dbReference type="InterPro" id="IPR037185">
    <property type="entry name" value="EmrE-like"/>
</dbReference>
<keyword evidence="1" id="KW-0812">Transmembrane</keyword>
<feature type="transmembrane region" description="Helical" evidence="1">
    <location>
        <begin position="149"/>
        <end position="168"/>
    </location>
</feature>
<keyword evidence="1" id="KW-1133">Transmembrane helix</keyword>
<feature type="transmembrane region" description="Helical" evidence="1">
    <location>
        <begin position="264"/>
        <end position="282"/>
    </location>
</feature>
<feature type="domain" description="EamA" evidence="2">
    <location>
        <begin position="150"/>
        <end position="281"/>
    </location>
</feature>
<evidence type="ECO:0000313" key="3">
    <source>
        <dbReference type="EMBL" id="MCF4099014.1"/>
    </source>
</evidence>
<sequence length="303" mass="32202">MTRNRATLIGATSILNWSFLALFTAASGTVPPFQLSAMAFAVGALVGMVRWIKQPQAIHQLKQPLLVWLLGIGGLFGYHFFYFTSLRNAPPVDAGLINYLWPLLIVLFSALLPGEKLRVHHIVGALMGLIGAALIVTKGRGIEVEPQYAFGYAIGICGALTWSSYSVLSRRVAHVPTNAVTGFCAATAILSLLCHFIWEQTVWPADLGQWLAVLGLGLGPLGTAFYTWDLGMKKGDIQLLGAGAYLAPLLSTLILIGFGLGEFTLAIGGACVLITAGALVASKDMIFGKRPKTPPPTTGLGPE</sequence>
<gene>
    <name evidence="3" type="ORF">L1I42_11000</name>
</gene>
<feature type="transmembrane region" description="Helical" evidence="1">
    <location>
        <begin position="7"/>
        <end position="27"/>
    </location>
</feature>
<dbReference type="PANTHER" id="PTHR22911:SF76">
    <property type="entry name" value="EAMA DOMAIN-CONTAINING PROTEIN"/>
    <property type="match status" value="1"/>
</dbReference>
<dbReference type="EMBL" id="JAKGTI010000002">
    <property type="protein sequence ID" value="MCF4099014.1"/>
    <property type="molecule type" value="Genomic_DNA"/>
</dbReference>
<protein>
    <submittedName>
        <fullName evidence="3">EamA family transporter</fullName>
    </submittedName>
</protein>
<comment type="caution">
    <text evidence="3">The sequence shown here is derived from an EMBL/GenBank/DDBJ whole genome shotgun (WGS) entry which is preliminary data.</text>
</comment>
<feature type="transmembrane region" description="Helical" evidence="1">
    <location>
        <begin position="96"/>
        <end position="112"/>
    </location>
</feature>
<reference evidence="3 4" key="1">
    <citation type="submission" date="2022-01" db="EMBL/GenBank/DDBJ databases">
        <title>Maritalea mediterranea sp. nov., isolated from marine plastic residues from the Malva-rosa beach (Valencia, Spain).</title>
        <authorList>
            <person name="Vidal-Verdu A."/>
            <person name="Molina-Menor E."/>
            <person name="Pascual J."/>
            <person name="Pereto J."/>
            <person name="Porcar M."/>
        </authorList>
    </citation>
    <scope>NUCLEOTIDE SEQUENCE [LARGE SCALE GENOMIC DNA]</scope>
    <source>
        <strain evidence="3 4">P4.10X</strain>
    </source>
</reference>
<organism evidence="3 4">
    <name type="scientific">Maritalea mediterranea</name>
    <dbReference type="NCBI Taxonomy" id="2909667"/>
    <lineage>
        <taxon>Bacteria</taxon>
        <taxon>Pseudomonadati</taxon>
        <taxon>Pseudomonadota</taxon>
        <taxon>Alphaproteobacteria</taxon>
        <taxon>Hyphomicrobiales</taxon>
        <taxon>Devosiaceae</taxon>
        <taxon>Maritalea</taxon>
    </lineage>
</organism>
<dbReference type="Pfam" id="PF00892">
    <property type="entry name" value="EamA"/>
    <property type="match status" value="2"/>
</dbReference>
<feature type="transmembrane region" description="Helical" evidence="1">
    <location>
        <begin position="180"/>
        <end position="198"/>
    </location>
</feature>
<evidence type="ECO:0000259" key="2">
    <source>
        <dbReference type="Pfam" id="PF00892"/>
    </source>
</evidence>
<feature type="transmembrane region" description="Helical" evidence="1">
    <location>
        <begin position="33"/>
        <end position="52"/>
    </location>
</feature>
<feature type="transmembrane region" description="Helical" evidence="1">
    <location>
        <begin position="210"/>
        <end position="228"/>
    </location>
</feature>
<dbReference type="Proteomes" id="UP001201217">
    <property type="component" value="Unassembled WGS sequence"/>
</dbReference>
<feature type="domain" description="EamA" evidence="2">
    <location>
        <begin position="8"/>
        <end position="137"/>
    </location>
</feature>
<dbReference type="RefSeq" id="WP_236114574.1">
    <property type="nucleotide sequence ID" value="NZ_JAKGTI010000002.1"/>
</dbReference>
<dbReference type="PANTHER" id="PTHR22911">
    <property type="entry name" value="ACYL-MALONYL CONDENSING ENZYME-RELATED"/>
    <property type="match status" value="1"/>
</dbReference>
<accession>A0ABS9EAU8</accession>
<keyword evidence="4" id="KW-1185">Reference proteome</keyword>
<feature type="transmembrane region" description="Helical" evidence="1">
    <location>
        <begin position="64"/>
        <end position="84"/>
    </location>
</feature>
<feature type="transmembrane region" description="Helical" evidence="1">
    <location>
        <begin position="119"/>
        <end position="137"/>
    </location>
</feature>
<evidence type="ECO:0000256" key="1">
    <source>
        <dbReference type="SAM" id="Phobius"/>
    </source>
</evidence>
<dbReference type="SUPFAM" id="SSF103481">
    <property type="entry name" value="Multidrug resistance efflux transporter EmrE"/>
    <property type="match status" value="1"/>
</dbReference>
<proteinExistence type="predicted"/>
<keyword evidence="1" id="KW-0472">Membrane</keyword>